<protein>
    <submittedName>
        <fullName evidence="1">Uncharacterized protein</fullName>
    </submittedName>
</protein>
<organism evidence="1">
    <name type="scientific">Cacopsylla melanoneura</name>
    <dbReference type="NCBI Taxonomy" id="428564"/>
    <lineage>
        <taxon>Eukaryota</taxon>
        <taxon>Metazoa</taxon>
        <taxon>Ecdysozoa</taxon>
        <taxon>Arthropoda</taxon>
        <taxon>Hexapoda</taxon>
        <taxon>Insecta</taxon>
        <taxon>Pterygota</taxon>
        <taxon>Neoptera</taxon>
        <taxon>Paraneoptera</taxon>
        <taxon>Hemiptera</taxon>
        <taxon>Sternorrhyncha</taxon>
        <taxon>Psylloidea</taxon>
        <taxon>Psyllidae</taxon>
        <taxon>Psyllinae</taxon>
        <taxon>Cacopsylla</taxon>
    </lineage>
</organism>
<reference evidence="1" key="1">
    <citation type="submission" date="2021-05" db="EMBL/GenBank/DDBJ databases">
        <authorList>
            <person name="Alioto T."/>
            <person name="Alioto T."/>
            <person name="Gomez Garrido J."/>
        </authorList>
    </citation>
    <scope>NUCLEOTIDE SEQUENCE</scope>
</reference>
<proteinExistence type="predicted"/>
<dbReference type="EMBL" id="HBUF01062629">
    <property type="protein sequence ID" value="CAG6626465.1"/>
    <property type="molecule type" value="Transcribed_RNA"/>
</dbReference>
<accession>A0A8D8VM15</accession>
<evidence type="ECO:0000313" key="1">
    <source>
        <dbReference type="EMBL" id="CAG6626465.1"/>
    </source>
</evidence>
<dbReference type="AlphaFoldDB" id="A0A8D8VM15"/>
<sequence length="124" mass="14706">MYHNCHREGTCEKYERRKWTFHNNFDKKYVRKSMSLKAGEGCNRKNPVKKKKKIIVALTPCIILSIPTPNYSQIKTAKQGYFIRQIQKISKKIELEPIHTCRKNHPTFNHTTHSNRHASWRLNG</sequence>
<name>A0A8D8VM15_9HEMI</name>